<organism evidence="2 3">
    <name type="scientific">Leptobrachium leishanense</name>
    <name type="common">Leishan spiny toad</name>
    <dbReference type="NCBI Taxonomy" id="445787"/>
    <lineage>
        <taxon>Eukaryota</taxon>
        <taxon>Metazoa</taxon>
        <taxon>Chordata</taxon>
        <taxon>Craniata</taxon>
        <taxon>Vertebrata</taxon>
        <taxon>Euteleostomi</taxon>
        <taxon>Amphibia</taxon>
        <taxon>Batrachia</taxon>
        <taxon>Anura</taxon>
        <taxon>Pelobatoidea</taxon>
        <taxon>Megophryidae</taxon>
        <taxon>Leptobrachium</taxon>
    </lineage>
</organism>
<dbReference type="SUPFAM" id="SSF51735">
    <property type="entry name" value="NAD(P)-binding Rossmann-fold domains"/>
    <property type="match status" value="1"/>
</dbReference>
<dbReference type="OrthoDB" id="1669814at2759"/>
<dbReference type="Gene3D" id="3.40.50.720">
    <property type="entry name" value="NAD(P)-binding Rossmann-like Domain"/>
    <property type="match status" value="1"/>
</dbReference>
<reference evidence="2" key="1">
    <citation type="submission" date="2025-08" db="UniProtKB">
        <authorList>
            <consortium name="Ensembl"/>
        </authorList>
    </citation>
    <scope>IDENTIFICATION</scope>
</reference>
<dbReference type="InterPro" id="IPR002347">
    <property type="entry name" value="SDR_fam"/>
</dbReference>
<dbReference type="InterPro" id="IPR036291">
    <property type="entry name" value="NAD(P)-bd_dom_sf"/>
</dbReference>
<protein>
    <recommendedName>
        <fullName evidence="4">Dehydrogenase/reductase SDR family member 4</fullName>
    </recommendedName>
</protein>
<accession>A0A8C5Q205</accession>
<comment type="similarity">
    <text evidence="1">Belongs to the short-chain dehydrogenases/reductases (SDR) family.</text>
</comment>
<sequence length="255" mass="28201">MSNPPAEHACVRELREACRSSLPRRCPEYSATPTVLRYFKLVWMNTKKMFLKKTSYLRVNHLKALGTKMENTNVLDGKVAIVTGSTDGIGLAIARRFAQDGAHVLLSSRKQENVDKAVKQLKDEGLSVAGIVCHVGVGEHREKLITKALELHGKIDILVCNAAVNPFVGPLLDTTEEMWEKVFHVNVISTFLMVKLAVPHMQKQGGGSVVICSSFIGYIPLPVSKNIPVKLINLFNGSKFKYSQCSLKSTIVKKK</sequence>
<dbReference type="PRINTS" id="PR00081">
    <property type="entry name" value="GDHRDH"/>
</dbReference>
<dbReference type="AlphaFoldDB" id="A0A8C5Q205"/>
<dbReference type="Proteomes" id="UP000694569">
    <property type="component" value="Unplaced"/>
</dbReference>
<dbReference type="GO" id="GO:0004090">
    <property type="term" value="F:carbonyl reductase (NADPH) activity"/>
    <property type="evidence" value="ECO:0007669"/>
    <property type="project" value="TreeGrafter"/>
</dbReference>
<dbReference type="PANTHER" id="PTHR43943">
    <property type="entry name" value="DEHYDROGENASE/REDUCTASE (SDR FAMILY) MEMBER 4"/>
    <property type="match status" value="1"/>
</dbReference>
<evidence type="ECO:0000313" key="3">
    <source>
        <dbReference type="Proteomes" id="UP000694569"/>
    </source>
</evidence>
<dbReference type="PANTHER" id="PTHR43943:SF2">
    <property type="entry name" value="DEHYDROGENASE_REDUCTASE 4"/>
    <property type="match status" value="1"/>
</dbReference>
<dbReference type="Ensembl" id="ENSLLET00000032639.1">
    <property type="protein sequence ID" value="ENSLLEP00000031430.1"/>
    <property type="gene ID" value="ENSLLEG00000019924.1"/>
</dbReference>
<evidence type="ECO:0000313" key="2">
    <source>
        <dbReference type="Ensembl" id="ENSLLEP00000031430.1"/>
    </source>
</evidence>
<name>A0A8C5Q205_9ANUR</name>
<dbReference type="GeneTree" id="ENSGT00940000164342"/>
<proteinExistence type="inferred from homology"/>
<dbReference type="Pfam" id="PF00106">
    <property type="entry name" value="adh_short"/>
    <property type="match status" value="1"/>
</dbReference>
<evidence type="ECO:0000256" key="1">
    <source>
        <dbReference type="ARBA" id="ARBA00006484"/>
    </source>
</evidence>
<evidence type="ECO:0008006" key="4">
    <source>
        <dbReference type="Google" id="ProtNLM"/>
    </source>
</evidence>
<keyword evidence="3" id="KW-1185">Reference proteome</keyword>
<reference evidence="2" key="2">
    <citation type="submission" date="2025-09" db="UniProtKB">
        <authorList>
            <consortium name="Ensembl"/>
        </authorList>
    </citation>
    <scope>IDENTIFICATION</scope>
</reference>